<protein>
    <submittedName>
        <fullName evidence="1">Uncharacterized protein</fullName>
    </submittedName>
</protein>
<dbReference type="EMBL" id="PECH01000008">
    <property type="protein sequence ID" value="TDZ79825.1"/>
    <property type="molecule type" value="Genomic_DNA"/>
</dbReference>
<dbReference type="Proteomes" id="UP000295117">
    <property type="component" value="Unassembled WGS sequence"/>
</dbReference>
<organism evidence="1 2">
    <name type="scientific">Mycobacteroides salmoniphilum</name>
    <dbReference type="NCBI Taxonomy" id="404941"/>
    <lineage>
        <taxon>Bacteria</taxon>
        <taxon>Bacillati</taxon>
        <taxon>Actinomycetota</taxon>
        <taxon>Actinomycetes</taxon>
        <taxon>Mycobacteriales</taxon>
        <taxon>Mycobacteriaceae</taxon>
        <taxon>Mycobacteroides</taxon>
    </lineage>
</organism>
<sequence precursor="true">MAKSSVAVLRAVAGRIGGSVLAAAIVAVVWVAPAYAGPTQPGPQAPGNAQAVITELKVRGDQVVINRNGPKKPLSQCTATSVRVGRHIYRQAPQRKGPPTRSLASHVMYVTVQC</sequence>
<proteinExistence type="predicted"/>
<comment type="caution">
    <text evidence="1">The sequence shown here is derived from an EMBL/GenBank/DDBJ whole genome shotgun (WGS) entry which is preliminary data.</text>
</comment>
<dbReference type="AlphaFoldDB" id="A0A4R8S1D5"/>
<reference evidence="1 2" key="1">
    <citation type="journal article" date="2019" name="Sci. Rep.">
        <title>Extended insight into the Mycobacterium chelonae-abscessus complex through whole genome sequencing of Mycobacterium salmoniphilum outbreak and Mycobacterium salmoniphilum-like strains.</title>
        <authorList>
            <person name="Behra P.R.K."/>
            <person name="Das S."/>
            <person name="Pettersson B.M.F."/>
            <person name="Shirreff L."/>
            <person name="DuCote T."/>
            <person name="Jacobsson K.G."/>
            <person name="Ennis D.G."/>
            <person name="Kirsebom L.A."/>
        </authorList>
    </citation>
    <scope>NUCLEOTIDE SEQUENCE [LARGE SCALE GENOMIC DNA]</scope>
    <source>
        <strain evidence="1 2">DE 4585</strain>
    </source>
</reference>
<evidence type="ECO:0000313" key="2">
    <source>
        <dbReference type="Proteomes" id="UP000295117"/>
    </source>
</evidence>
<gene>
    <name evidence="1" type="ORF">DE4585_03574</name>
</gene>
<name>A0A4R8S1D5_9MYCO</name>
<evidence type="ECO:0000313" key="1">
    <source>
        <dbReference type="EMBL" id="TDZ79825.1"/>
    </source>
</evidence>
<accession>A0A4R8S1D5</accession>